<feature type="chain" id="PRO_5039615898" evidence="5">
    <location>
        <begin position="21"/>
        <end position="392"/>
    </location>
</feature>
<dbReference type="SUPFAM" id="SSF53822">
    <property type="entry name" value="Periplasmic binding protein-like I"/>
    <property type="match status" value="1"/>
</dbReference>
<dbReference type="InterPro" id="IPR000709">
    <property type="entry name" value="Leu_Ile_Val-bd"/>
</dbReference>
<dbReference type="PANTHER" id="PTHR30483:SF6">
    <property type="entry name" value="PERIPLASMIC BINDING PROTEIN OF ABC TRANSPORTER FOR NATURAL AMINO ACIDS"/>
    <property type="match status" value="1"/>
</dbReference>
<dbReference type="GO" id="GO:0006865">
    <property type="term" value="P:amino acid transport"/>
    <property type="evidence" value="ECO:0007669"/>
    <property type="project" value="UniProtKB-KW"/>
</dbReference>
<dbReference type="PRINTS" id="PR00337">
    <property type="entry name" value="LEUILEVALBP"/>
</dbReference>
<feature type="domain" description="Leucine-binding protein" evidence="6">
    <location>
        <begin position="42"/>
        <end position="382"/>
    </location>
</feature>
<sequence length="392" mass="41444">MKKRILAAAMAAVMMGTALTGCGNKPAESGSSSAAANTDANEIVIGGLAPLTGSVSIYGTAVNNAVQLAIEQINQGDGVLGKKIKYISYDTKGDATEAVNAYNKLVQNDKIVALIGDVTSTPTLAVSSEAAKSGIPMISATATAEDVTAAGPNVFRACFTDPFQGELMANYASKKLNAKTAAIIYNMADDYSVGLAETFEKTAKDLGLEVVAKESYTTNDVDFKSQLTKIAAKSPDVFFVPVYYQDVALIATQARQLGIKSTLLGGDGWDGVIKQVGKDNASAVEGSLFCSQYSAESTDPALKKFLEEYKAKYNADANMFAVLGYDAVHILVQAIEEAGSTDSKAVVEKMAAIKYSGLTGEITYDENRNPIKQAAITQIKDGAYKFLEYYSK</sequence>
<dbReference type="PANTHER" id="PTHR30483">
    <property type="entry name" value="LEUCINE-SPECIFIC-BINDING PROTEIN"/>
    <property type="match status" value="1"/>
</dbReference>
<dbReference type="Gene3D" id="3.40.50.2300">
    <property type="match status" value="2"/>
</dbReference>
<dbReference type="EMBL" id="SVNY01000001">
    <property type="protein sequence ID" value="MBE6832521.1"/>
    <property type="molecule type" value="Genomic_DNA"/>
</dbReference>
<evidence type="ECO:0000259" key="6">
    <source>
        <dbReference type="Pfam" id="PF13458"/>
    </source>
</evidence>
<evidence type="ECO:0000256" key="5">
    <source>
        <dbReference type="SAM" id="SignalP"/>
    </source>
</evidence>
<keyword evidence="4" id="KW-0029">Amino-acid transport</keyword>
<evidence type="ECO:0000256" key="1">
    <source>
        <dbReference type="ARBA" id="ARBA00010062"/>
    </source>
</evidence>
<dbReference type="RefSeq" id="WP_020074150.1">
    <property type="nucleotide sequence ID" value="NZ_SVNY01000001.1"/>
</dbReference>
<proteinExistence type="inferred from homology"/>
<protein>
    <submittedName>
        <fullName evidence="7">ABC transporter substrate-binding protein</fullName>
    </submittedName>
</protein>
<feature type="signal peptide" evidence="5">
    <location>
        <begin position="1"/>
        <end position="20"/>
    </location>
</feature>
<dbReference type="Proteomes" id="UP000754750">
    <property type="component" value="Unassembled WGS sequence"/>
</dbReference>
<evidence type="ECO:0000256" key="2">
    <source>
        <dbReference type="ARBA" id="ARBA00022448"/>
    </source>
</evidence>
<dbReference type="PROSITE" id="PS51257">
    <property type="entry name" value="PROKAR_LIPOPROTEIN"/>
    <property type="match status" value="1"/>
</dbReference>
<organism evidence="7 8">
    <name type="scientific">Faecalispora sporosphaeroides</name>
    <dbReference type="NCBI Taxonomy" id="1549"/>
    <lineage>
        <taxon>Bacteria</taxon>
        <taxon>Bacillati</taxon>
        <taxon>Bacillota</taxon>
        <taxon>Clostridia</taxon>
        <taxon>Eubacteriales</taxon>
        <taxon>Oscillospiraceae</taxon>
        <taxon>Faecalispora</taxon>
    </lineage>
</organism>
<dbReference type="AlphaFoldDB" id="A0A928KUN0"/>
<reference evidence="7" key="1">
    <citation type="submission" date="2019-04" db="EMBL/GenBank/DDBJ databases">
        <title>Evolution of Biomass-Degrading Anaerobic Consortia Revealed by Metagenomics.</title>
        <authorList>
            <person name="Peng X."/>
        </authorList>
    </citation>
    <scope>NUCLEOTIDE SEQUENCE</scope>
    <source>
        <strain evidence="7">SIG551</strain>
    </source>
</reference>
<name>A0A928KUN0_9FIRM</name>
<accession>A0A928KUN0</accession>
<dbReference type="InterPro" id="IPR028081">
    <property type="entry name" value="Leu-bd"/>
</dbReference>
<comment type="similarity">
    <text evidence="1">Belongs to the leucine-binding protein family.</text>
</comment>
<dbReference type="Pfam" id="PF13458">
    <property type="entry name" value="Peripla_BP_6"/>
    <property type="match status" value="1"/>
</dbReference>
<keyword evidence="2" id="KW-0813">Transport</keyword>
<comment type="caution">
    <text evidence="7">The sequence shown here is derived from an EMBL/GenBank/DDBJ whole genome shotgun (WGS) entry which is preliminary data.</text>
</comment>
<evidence type="ECO:0000256" key="4">
    <source>
        <dbReference type="ARBA" id="ARBA00022970"/>
    </source>
</evidence>
<evidence type="ECO:0000256" key="3">
    <source>
        <dbReference type="ARBA" id="ARBA00022729"/>
    </source>
</evidence>
<evidence type="ECO:0000313" key="8">
    <source>
        <dbReference type="Proteomes" id="UP000754750"/>
    </source>
</evidence>
<keyword evidence="3 5" id="KW-0732">Signal</keyword>
<gene>
    <name evidence="7" type="ORF">E7512_02890</name>
</gene>
<evidence type="ECO:0000313" key="7">
    <source>
        <dbReference type="EMBL" id="MBE6832521.1"/>
    </source>
</evidence>
<dbReference type="InterPro" id="IPR051010">
    <property type="entry name" value="BCAA_transport"/>
</dbReference>
<dbReference type="InterPro" id="IPR028082">
    <property type="entry name" value="Peripla_BP_I"/>
</dbReference>
<dbReference type="CDD" id="cd06347">
    <property type="entry name" value="PBP1_ABC_LivK_ligand_binding-like"/>
    <property type="match status" value="1"/>
</dbReference>